<sequence length="366" mass="41869">MPKRKFKDSEVDYINYKIRKLERKLDVLRTRRESSTSSSSSESLILQYNKGEEIVVCSRPPSPIEEVEITTENAEMDIPHPEVPITSDDVAIINEVPEPVEVPTLENENLPDEIIEILGQDPTSISEYSSEIRKALADRLIHIATTGLDKEARKELFRNKKYFIPSNCKQIAAPLLNLEIKAALTEHVLKRDKGMEARQKQIASAISCFAQVMDLQIQNQADSKIIKDIMEGLRMLCDIQYTDSMKRRYFISSCLKKEVNDHLSQTKIDKYIFGKNVAETLKTAKIVSKSGTEIRVQDVNSKTVIKRKTQPQPSTSRGLNWKAPPARRQPAQTRSRPPVHAQKPDYSSKGSRQQQQQHQQRNTRRF</sequence>
<evidence type="ECO:0000313" key="3">
    <source>
        <dbReference type="Proteomes" id="UP000838756"/>
    </source>
</evidence>
<feature type="region of interest" description="Disordered" evidence="1">
    <location>
        <begin position="302"/>
        <end position="366"/>
    </location>
</feature>
<comment type="caution">
    <text evidence="2">The sequence shown here is derived from an EMBL/GenBank/DDBJ whole genome shotgun (WGS) entry which is preliminary data.</text>
</comment>
<dbReference type="EMBL" id="CAKXAJ010017694">
    <property type="protein sequence ID" value="CAH2217067.1"/>
    <property type="molecule type" value="Genomic_DNA"/>
</dbReference>
<dbReference type="OrthoDB" id="7701249at2759"/>
<dbReference type="PANTHER" id="PTHR34239">
    <property type="entry name" value="APPLE DOMAIN-CONTAINING PROTEIN"/>
    <property type="match status" value="1"/>
</dbReference>
<dbReference type="Proteomes" id="UP000838756">
    <property type="component" value="Unassembled WGS sequence"/>
</dbReference>
<name>A0A8S4QP34_9NEOP</name>
<dbReference type="PANTHER" id="PTHR34239:SF2">
    <property type="entry name" value="TRANSPOSABLE ELEMENT P TRANSPOSASE_THAP9 CONSERVED DOMAIN-CONTAINING PROTEIN"/>
    <property type="match status" value="1"/>
</dbReference>
<evidence type="ECO:0000313" key="2">
    <source>
        <dbReference type="EMBL" id="CAH2217067.1"/>
    </source>
</evidence>
<protein>
    <submittedName>
        <fullName evidence="2">Jg4902 protein</fullName>
    </submittedName>
</protein>
<reference evidence="2" key="1">
    <citation type="submission" date="2022-03" db="EMBL/GenBank/DDBJ databases">
        <authorList>
            <person name="Lindestad O."/>
        </authorList>
    </citation>
    <scope>NUCLEOTIDE SEQUENCE</scope>
</reference>
<proteinExistence type="predicted"/>
<evidence type="ECO:0000256" key="1">
    <source>
        <dbReference type="SAM" id="MobiDB-lite"/>
    </source>
</evidence>
<organism evidence="2 3">
    <name type="scientific">Pararge aegeria aegeria</name>
    <dbReference type="NCBI Taxonomy" id="348720"/>
    <lineage>
        <taxon>Eukaryota</taxon>
        <taxon>Metazoa</taxon>
        <taxon>Ecdysozoa</taxon>
        <taxon>Arthropoda</taxon>
        <taxon>Hexapoda</taxon>
        <taxon>Insecta</taxon>
        <taxon>Pterygota</taxon>
        <taxon>Neoptera</taxon>
        <taxon>Endopterygota</taxon>
        <taxon>Lepidoptera</taxon>
        <taxon>Glossata</taxon>
        <taxon>Ditrysia</taxon>
        <taxon>Papilionoidea</taxon>
        <taxon>Nymphalidae</taxon>
        <taxon>Satyrinae</taxon>
        <taxon>Satyrini</taxon>
        <taxon>Parargina</taxon>
        <taxon>Pararge</taxon>
    </lineage>
</organism>
<dbReference type="AlphaFoldDB" id="A0A8S4QP34"/>
<accession>A0A8S4QP34</accession>
<keyword evidence="3" id="KW-1185">Reference proteome</keyword>
<gene>
    <name evidence="2" type="primary">jg4902</name>
    <name evidence="2" type="ORF">PAEG_LOCUS4989</name>
</gene>